<accession>A0ACC0PR43</accession>
<gene>
    <name evidence="1" type="ORF">RHMOL_Rhmol02G0109000</name>
</gene>
<comment type="caution">
    <text evidence="1">The sequence shown here is derived from an EMBL/GenBank/DDBJ whole genome shotgun (WGS) entry which is preliminary data.</text>
</comment>
<dbReference type="EMBL" id="CM046389">
    <property type="protein sequence ID" value="KAI8567283.1"/>
    <property type="molecule type" value="Genomic_DNA"/>
</dbReference>
<dbReference type="Proteomes" id="UP001062846">
    <property type="component" value="Chromosome 2"/>
</dbReference>
<protein>
    <submittedName>
        <fullName evidence="1">Uncharacterized protein</fullName>
    </submittedName>
</protein>
<name>A0ACC0PR43_RHOML</name>
<sequence length="299" mass="33437">MLMVDELHGIGHETVLVIEAAFTKGEDPGCLWLVLHLTAEFMAPVSLVKLIPPNFSKIQFRRVNDESFSKCALVARKEDLDLAIVRPVKDEGVVSDFGKFGFREFIDVGIEVFSIAHPRDLCCSLVIGQVTFPCLYDGTAPSDYPQDQTPSSRLVGFVVDDQLEDELKHLAKDLQLIQINNFHGTNNLERRTSFGAPVFDSRGRVIGLNTFVLEEMDFAIHMFVLEKFWKENVSEPQENGSDPQESVSEHLSKPQENVSASASKKKEKEKEKKQGRKAKRKLGGGQWLMDMESPVGVGS</sequence>
<reference evidence="1" key="1">
    <citation type="submission" date="2022-02" db="EMBL/GenBank/DDBJ databases">
        <title>Plant Genome Project.</title>
        <authorList>
            <person name="Zhang R.-G."/>
        </authorList>
    </citation>
    <scope>NUCLEOTIDE SEQUENCE</scope>
    <source>
        <strain evidence="1">AT1</strain>
    </source>
</reference>
<proteinExistence type="predicted"/>
<keyword evidence="2" id="KW-1185">Reference proteome</keyword>
<organism evidence="1 2">
    <name type="scientific">Rhododendron molle</name>
    <name type="common">Chinese azalea</name>
    <name type="synonym">Azalea mollis</name>
    <dbReference type="NCBI Taxonomy" id="49168"/>
    <lineage>
        <taxon>Eukaryota</taxon>
        <taxon>Viridiplantae</taxon>
        <taxon>Streptophyta</taxon>
        <taxon>Embryophyta</taxon>
        <taxon>Tracheophyta</taxon>
        <taxon>Spermatophyta</taxon>
        <taxon>Magnoliopsida</taxon>
        <taxon>eudicotyledons</taxon>
        <taxon>Gunneridae</taxon>
        <taxon>Pentapetalae</taxon>
        <taxon>asterids</taxon>
        <taxon>Ericales</taxon>
        <taxon>Ericaceae</taxon>
        <taxon>Ericoideae</taxon>
        <taxon>Rhodoreae</taxon>
        <taxon>Rhododendron</taxon>
    </lineage>
</organism>
<evidence type="ECO:0000313" key="2">
    <source>
        <dbReference type="Proteomes" id="UP001062846"/>
    </source>
</evidence>
<evidence type="ECO:0000313" key="1">
    <source>
        <dbReference type="EMBL" id="KAI8567283.1"/>
    </source>
</evidence>